<gene>
    <name evidence="2" type="ORF">ACFSKV_06835</name>
</gene>
<organism evidence="2 3">
    <name type="scientific">Shivajiella indica</name>
    <dbReference type="NCBI Taxonomy" id="872115"/>
    <lineage>
        <taxon>Bacteria</taxon>
        <taxon>Pseudomonadati</taxon>
        <taxon>Bacteroidota</taxon>
        <taxon>Cytophagia</taxon>
        <taxon>Cytophagales</taxon>
        <taxon>Cyclobacteriaceae</taxon>
        <taxon>Shivajiella</taxon>
    </lineage>
</organism>
<comment type="caution">
    <text evidence="2">The sequence shown here is derived from an EMBL/GenBank/DDBJ whole genome shotgun (WGS) entry which is preliminary data.</text>
</comment>
<evidence type="ECO:0000313" key="3">
    <source>
        <dbReference type="Proteomes" id="UP001597414"/>
    </source>
</evidence>
<dbReference type="EMBL" id="JBHUIV010000010">
    <property type="protein sequence ID" value="MFD2201274.1"/>
    <property type="molecule type" value="Genomic_DNA"/>
</dbReference>
<proteinExistence type="predicted"/>
<accession>A0ABW5B753</accession>
<dbReference type="Pfam" id="PF09722">
    <property type="entry name" value="Xre_MbcA_ParS_C"/>
    <property type="match status" value="1"/>
</dbReference>
<evidence type="ECO:0000313" key="2">
    <source>
        <dbReference type="EMBL" id="MFD2201274.1"/>
    </source>
</evidence>
<evidence type="ECO:0000259" key="1">
    <source>
        <dbReference type="Pfam" id="PF09722"/>
    </source>
</evidence>
<feature type="domain" description="Antitoxin Xre/MbcA/ParS-like toxin-binding" evidence="1">
    <location>
        <begin position="93"/>
        <end position="140"/>
    </location>
</feature>
<name>A0ABW5B753_9BACT</name>
<dbReference type="InterPro" id="IPR024467">
    <property type="entry name" value="Xre/MbcA/ParS-like_toxin-bd"/>
</dbReference>
<dbReference type="Proteomes" id="UP001597414">
    <property type="component" value="Unassembled WGS sequence"/>
</dbReference>
<dbReference type="RefSeq" id="WP_380801192.1">
    <property type="nucleotide sequence ID" value="NZ_JBHUIV010000010.1"/>
</dbReference>
<protein>
    <submittedName>
        <fullName evidence="2">Antitoxin Xre/MbcA/ParS toxin-binding domain-containing protein</fullName>
    </submittedName>
</protein>
<reference evidence="3" key="1">
    <citation type="journal article" date="2019" name="Int. J. Syst. Evol. Microbiol.">
        <title>The Global Catalogue of Microorganisms (GCM) 10K type strain sequencing project: providing services to taxonomists for standard genome sequencing and annotation.</title>
        <authorList>
            <consortium name="The Broad Institute Genomics Platform"/>
            <consortium name="The Broad Institute Genome Sequencing Center for Infectious Disease"/>
            <person name="Wu L."/>
            <person name="Ma J."/>
        </authorList>
    </citation>
    <scope>NUCLEOTIDE SEQUENCE [LARGE SCALE GENOMIC DNA]</scope>
    <source>
        <strain evidence="3">KCTC 19812</strain>
    </source>
</reference>
<sequence length="144" mass="16556">MRSYFDIQDILGKENFSNEVNEPMDYYYVAEKGLPSAVIQNFKSSFSIGLSQIASILSTSEPTLYRRIKENKSLPKQEAIKLLEATDLFLYGEELFGSKEDFFKWMELPNTALGGLRPMQVISYPEGISKVRDLLTRIEYNVYS</sequence>
<keyword evidence="3" id="KW-1185">Reference proteome</keyword>
<dbReference type="NCBIfam" id="TIGR02293">
    <property type="entry name" value="TAS_TIGR02293"/>
    <property type="match status" value="1"/>
</dbReference>
<dbReference type="InterPro" id="IPR011979">
    <property type="entry name" value="Antitox_Xre"/>
</dbReference>